<evidence type="ECO:0000313" key="2">
    <source>
        <dbReference type="EMBL" id="HAU1880981.1"/>
    </source>
</evidence>
<feature type="region of interest" description="Disordered" evidence="1">
    <location>
        <begin position="118"/>
        <end position="168"/>
    </location>
</feature>
<dbReference type="GeneID" id="57035133"/>
<protein>
    <submittedName>
        <fullName evidence="2">Dot/Icm T4SS effector CegC3</fullName>
    </submittedName>
</protein>
<reference evidence="2" key="2">
    <citation type="submission" date="2019-10" db="EMBL/GenBank/DDBJ databases">
        <authorList>
            <consortium name="NCBI Pathogen Detection Project"/>
        </authorList>
    </citation>
    <scope>NUCLEOTIDE SEQUENCE</scope>
    <source>
        <strain evidence="2">AZ00058701</strain>
    </source>
</reference>
<evidence type="ECO:0000256" key="1">
    <source>
        <dbReference type="SAM" id="MobiDB-lite"/>
    </source>
</evidence>
<feature type="region of interest" description="Disordered" evidence="1">
    <location>
        <begin position="14"/>
        <end position="46"/>
    </location>
</feature>
<proteinExistence type="predicted"/>
<dbReference type="EMBL" id="DACWHX010000015">
    <property type="protein sequence ID" value="HAU1880981.1"/>
    <property type="molecule type" value="Genomic_DNA"/>
</dbReference>
<feature type="compositionally biased region" description="Low complexity" evidence="1">
    <location>
        <begin position="31"/>
        <end position="44"/>
    </location>
</feature>
<comment type="caution">
    <text evidence="2">The sequence shown here is derived from an EMBL/GenBank/DDBJ whole genome shotgun (WGS) entry which is preliminary data.</text>
</comment>
<sequence length="168" mass="18857">MDLIFSLGVMIMPLTPPASPKTERRSEEDNQQTNQQGNEQGNQQPRSSILTLFGFTPNALVMPCPHGHGHFHIMDIQADDTLVFATMNGSPEIMSLLALQFLMQNVNLNLDDMLAAETDAKEAEEKEEQELSSSESVNEEKEEAEFSSSESENEEKEEENEESSRFTM</sequence>
<reference evidence="2" key="1">
    <citation type="journal article" date="2018" name="Genome Biol.">
        <title>SKESA: strategic k-mer extension for scrupulous assemblies.</title>
        <authorList>
            <person name="Souvorov A."/>
            <person name="Agarwala R."/>
            <person name="Lipman D.J."/>
        </authorList>
    </citation>
    <scope>NUCLEOTIDE SEQUENCE</scope>
    <source>
        <strain evidence="2">AZ00058701</strain>
    </source>
</reference>
<dbReference type="Proteomes" id="UP000866496">
    <property type="component" value="Unassembled WGS sequence"/>
</dbReference>
<gene>
    <name evidence="2" type="primary">cegC3</name>
    <name evidence="2" type="ORF">JBJ86_12110</name>
</gene>
<dbReference type="AlphaFoldDB" id="A0AAN5PL37"/>
<name>A0AAN5PL37_LEGPN</name>
<feature type="compositionally biased region" description="Acidic residues" evidence="1">
    <location>
        <begin position="140"/>
        <end position="161"/>
    </location>
</feature>
<organism evidence="2 3">
    <name type="scientific">Legionella pneumophila</name>
    <dbReference type="NCBI Taxonomy" id="446"/>
    <lineage>
        <taxon>Bacteria</taxon>
        <taxon>Pseudomonadati</taxon>
        <taxon>Pseudomonadota</taxon>
        <taxon>Gammaproteobacteria</taxon>
        <taxon>Legionellales</taxon>
        <taxon>Legionellaceae</taxon>
        <taxon>Legionella</taxon>
    </lineage>
</organism>
<evidence type="ECO:0000313" key="3">
    <source>
        <dbReference type="Proteomes" id="UP000866496"/>
    </source>
</evidence>
<accession>A0AAN5PL37</accession>
<dbReference type="RefSeq" id="WP_010946878.1">
    <property type="nucleotide sequence ID" value="NZ_CCZO01000019.1"/>
</dbReference>